<name>A0ABS4PQ98_9PSEU</name>
<evidence type="ECO:0000256" key="4">
    <source>
        <dbReference type="ARBA" id="ARBA00023125"/>
    </source>
</evidence>
<evidence type="ECO:0000313" key="8">
    <source>
        <dbReference type="Proteomes" id="UP000741013"/>
    </source>
</evidence>
<evidence type="ECO:0000256" key="6">
    <source>
        <dbReference type="SAM" id="SignalP"/>
    </source>
</evidence>
<feature type="signal peptide" evidence="6">
    <location>
        <begin position="1"/>
        <end position="29"/>
    </location>
</feature>
<dbReference type="RefSeq" id="WP_209664512.1">
    <property type="nucleotide sequence ID" value="NZ_JAGGMS010000001.1"/>
</dbReference>
<evidence type="ECO:0000256" key="1">
    <source>
        <dbReference type="ARBA" id="ARBA00010648"/>
    </source>
</evidence>
<keyword evidence="5" id="KW-1015">Disulfide bond</keyword>
<evidence type="ECO:0000256" key="3">
    <source>
        <dbReference type="ARBA" id="ARBA00023022"/>
    </source>
</evidence>
<evidence type="ECO:0008006" key="9">
    <source>
        <dbReference type="Google" id="ProtNLM"/>
    </source>
</evidence>
<dbReference type="EMBL" id="JAGGMS010000001">
    <property type="protein sequence ID" value="MBP2181044.1"/>
    <property type="molecule type" value="Genomic_DNA"/>
</dbReference>
<keyword evidence="8" id="KW-1185">Reference proteome</keyword>
<protein>
    <recommendedName>
        <fullName evidence="9">Neocarzinostatin family protein</fullName>
    </recommendedName>
</protein>
<dbReference type="PRINTS" id="PR01885">
    <property type="entry name" value="MACROMOMYCIN"/>
</dbReference>
<feature type="chain" id="PRO_5045050744" description="Neocarzinostatin family protein" evidence="6">
    <location>
        <begin position="30"/>
        <end position="141"/>
    </location>
</feature>
<dbReference type="SUPFAM" id="SSF49319">
    <property type="entry name" value="Actinoxanthin-like"/>
    <property type="match status" value="1"/>
</dbReference>
<dbReference type="NCBIfam" id="NF040680">
    <property type="entry name" value="chromo_anti"/>
    <property type="match status" value="1"/>
</dbReference>
<reference evidence="7 8" key="1">
    <citation type="submission" date="2021-03" db="EMBL/GenBank/DDBJ databases">
        <title>Sequencing the genomes of 1000 actinobacteria strains.</title>
        <authorList>
            <person name="Klenk H.-P."/>
        </authorList>
    </citation>
    <scope>NUCLEOTIDE SEQUENCE [LARGE SCALE GENOMIC DNA]</scope>
    <source>
        <strain evidence="7 8">DSM 45510</strain>
    </source>
</reference>
<proteinExistence type="inferred from homology"/>
<evidence type="ECO:0000256" key="5">
    <source>
        <dbReference type="ARBA" id="ARBA00023157"/>
    </source>
</evidence>
<sequence length="141" mass="13353">MQHGTNLIAKTAAAFALAAGLTLASQAGASAAATVTVTPSSALTDGATVTVSATGLAANEAHFIGLCGVIGSDFACDATGVAPVTTDGTGAATAPLTVRKSFTGTLGSGTTTPVDCGTITCIIGVYNADASAGANTPVTFG</sequence>
<keyword evidence="3" id="KW-0044">Antibiotic</keyword>
<comment type="similarity">
    <text evidence="1">Belongs to the neocarzinostatin family.</text>
</comment>
<evidence type="ECO:0000256" key="2">
    <source>
        <dbReference type="ARBA" id="ARBA00022529"/>
    </source>
</evidence>
<keyword evidence="6" id="KW-0732">Signal</keyword>
<dbReference type="Gene3D" id="2.60.40.230">
    <property type="entry name" value="Neocarzinostatin-like"/>
    <property type="match status" value="1"/>
</dbReference>
<gene>
    <name evidence="7" type="ORF">JOM49_002570</name>
</gene>
<dbReference type="InterPro" id="IPR002186">
    <property type="entry name" value="Neocarzinostatin_fam"/>
</dbReference>
<keyword evidence="4" id="KW-0238">DNA-binding</keyword>
<dbReference type="Proteomes" id="UP000741013">
    <property type="component" value="Unassembled WGS sequence"/>
</dbReference>
<accession>A0ABS4PQ98</accession>
<keyword evidence="2" id="KW-0929">Antimicrobial</keyword>
<dbReference type="InterPro" id="IPR027273">
    <property type="entry name" value="Neocarzinostatin-like"/>
</dbReference>
<organism evidence="7 8">
    <name type="scientific">Amycolatopsis magusensis</name>
    <dbReference type="NCBI Taxonomy" id="882444"/>
    <lineage>
        <taxon>Bacteria</taxon>
        <taxon>Bacillati</taxon>
        <taxon>Actinomycetota</taxon>
        <taxon>Actinomycetes</taxon>
        <taxon>Pseudonocardiales</taxon>
        <taxon>Pseudonocardiaceae</taxon>
        <taxon>Amycolatopsis</taxon>
    </lineage>
</organism>
<evidence type="ECO:0000313" key="7">
    <source>
        <dbReference type="EMBL" id="MBP2181044.1"/>
    </source>
</evidence>
<dbReference type="Pfam" id="PF00960">
    <property type="entry name" value="Neocarzinostat"/>
    <property type="match status" value="1"/>
</dbReference>
<comment type="caution">
    <text evidence="7">The sequence shown here is derived from an EMBL/GenBank/DDBJ whole genome shotgun (WGS) entry which is preliminary data.</text>
</comment>